<proteinExistence type="inferred from homology"/>
<organism evidence="8 9">
    <name type="scientific">Tetrapyrgos nigripes</name>
    <dbReference type="NCBI Taxonomy" id="182062"/>
    <lineage>
        <taxon>Eukaryota</taxon>
        <taxon>Fungi</taxon>
        <taxon>Dikarya</taxon>
        <taxon>Basidiomycota</taxon>
        <taxon>Agaricomycotina</taxon>
        <taxon>Agaricomycetes</taxon>
        <taxon>Agaricomycetidae</taxon>
        <taxon>Agaricales</taxon>
        <taxon>Marasmiineae</taxon>
        <taxon>Marasmiaceae</taxon>
        <taxon>Tetrapyrgos</taxon>
    </lineage>
</organism>
<dbReference type="EMBL" id="JAACJM010000003">
    <property type="protein sequence ID" value="KAF5373535.1"/>
    <property type="molecule type" value="Genomic_DNA"/>
</dbReference>
<dbReference type="EC" id="3.1.1.96" evidence="2"/>
<dbReference type="GO" id="GO:0051500">
    <property type="term" value="F:D-tyrosyl-tRNA(Tyr) deacylase activity"/>
    <property type="evidence" value="ECO:0007669"/>
    <property type="project" value="TreeGrafter"/>
</dbReference>
<dbReference type="GO" id="GO:0005737">
    <property type="term" value="C:cytoplasm"/>
    <property type="evidence" value="ECO:0007669"/>
    <property type="project" value="InterPro"/>
</dbReference>
<reference evidence="8 9" key="1">
    <citation type="journal article" date="2020" name="ISME J.">
        <title>Uncovering the hidden diversity of litter-decomposition mechanisms in mushroom-forming fungi.</title>
        <authorList>
            <person name="Floudas D."/>
            <person name="Bentzer J."/>
            <person name="Ahren D."/>
            <person name="Johansson T."/>
            <person name="Persson P."/>
            <person name="Tunlid A."/>
        </authorList>
    </citation>
    <scope>NUCLEOTIDE SEQUENCE [LARGE SCALE GENOMIC DNA]</scope>
    <source>
        <strain evidence="8 9">CBS 291.85</strain>
    </source>
</reference>
<keyword evidence="9" id="KW-1185">Reference proteome</keyword>
<evidence type="ECO:0000256" key="1">
    <source>
        <dbReference type="ARBA" id="ARBA00009673"/>
    </source>
</evidence>
<feature type="region of interest" description="Disordered" evidence="7">
    <location>
        <begin position="203"/>
        <end position="227"/>
    </location>
</feature>
<comment type="catalytic activity">
    <reaction evidence="5">
        <text>glycyl-tRNA(Ala) + H2O = tRNA(Ala) + glycine + H(+)</text>
        <dbReference type="Rhea" id="RHEA:53744"/>
        <dbReference type="Rhea" id="RHEA-COMP:9657"/>
        <dbReference type="Rhea" id="RHEA-COMP:13640"/>
        <dbReference type="ChEBI" id="CHEBI:15377"/>
        <dbReference type="ChEBI" id="CHEBI:15378"/>
        <dbReference type="ChEBI" id="CHEBI:57305"/>
        <dbReference type="ChEBI" id="CHEBI:78442"/>
        <dbReference type="ChEBI" id="CHEBI:78522"/>
        <dbReference type="EC" id="3.1.1.96"/>
    </reaction>
</comment>
<dbReference type="OrthoDB" id="275783at2759"/>
<dbReference type="PANTHER" id="PTHR10472">
    <property type="entry name" value="D-TYROSYL-TRNA TYR DEACYLASE"/>
    <property type="match status" value="1"/>
</dbReference>
<evidence type="ECO:0000256" key="6">
    <source>
        <dbReference type="ARBA" id="ARBA00048018"/>
    </source>
</evidence>
<evidence type="ECO:0000256" key="4">
    <source>
        <dbReference type="ARBA" id="ARBA00032747"/>
    </source>
</evidence>
<evidence type="ECO:0000256" key="5">
    <source>
        <dbReference type="ARBA" id="ARBA00047676"/>
    </source>
</evidence>
<dbReference type="Pfam" id="PF02580">
    <property type="entry name" value="Tyr_Deacylase"/>
    <property type="match status" value="1"/>
</dbReference>
<dbReference type="PANTHER" id="PTHR10472:SF5">
    <property type="entry name" value="D-AMINOACYL-TRNA DEACYLASE 1"/>
    <property type="match status" value="1"/>
</dbReference>
<dbReference type="Gene3D" id="3.50.80.10">
    <property type="entry name" value="D-tyrosyl-tRNA(Tyr) deacylase"/>
    <property type="match status" value="1"/>
</dbReference>
<comment type="catalytic activity">
    <reaction evidence="6">
        <text>a D-aminoacyl-tRNA + H2O = a tRNA + a D-alpha-amino acid + H(+)</text>
        <dbReference type="Rhea" id="RHEA:13953"/>
        <dbReference type="Rhea" id="RHEA-COMP:10123"/>
        <dbReference type="Rhea" id="RHEA-COMP:10124"/>
        <dbReference type="ChEBI" id="CHEBI:15377"/>
        <dbReference type="ChEBI" id="CHEBI:15378"/>
        <dbReference type="ChEBI" id="CHEBI:59871"/>
        <dbReference type="ChEBI" id="CHEBI:78442"/>
        <dbReference type="ChEBI" id="CHEBI:79333"/>
        <dbReference type="EC" id="3.1.1.96"/>
    </reaction>
</comment>
<protein>
    <recommendedName>
        <fullName evidence="3">D-aminoacyl-tRNA deacylase</fullName>
        <ecNumber evidence="2">3.1.1.96</ecNumber>
    </recommendedName>
    <alternativeName>
        <fullName evidence="4">Gly-tRNA(Ala) deacylase</fullName>
    </alternativeName>
</protein>
<sequence length="227" mass="24800">MSRGKPDKASKDFNASCPSTSNFCVVDNEVTSKISKGLMVLVGISTGLVGPFTYLASNTDVETDDTMADASILINKILSLRVFNDPAEPDKMWKASVKDIDGEILCVSQFTLYGNTTKGNKPDFHKAMGAESSREFYHNFLEQLKNTYKPEKIQGNPAVCDAFFLSAKLYMRKDGRFGAVMNVSLTNEGPVTFTIDSRKFEYVDSNSSSGKKSDKKGSAPTPKSPSP</sequence>
<evidence type="ECO:0000256" key="2">
    <source>
        <dbReference type="ARBA" id="ARBA00013056"/>
    </source>
</evidence>
<comment type="similarity">
    <text evidence="1">Belongs to the DTD family.</text>
</comment>
<evidence type="ECO:0000256" key="7">
    <source>
        <dbReference type="SAM" id="MobiDB-lite"/>
    </source>
</evidence>
<accession>A0A8H5LXD3</accession>
<evidence type="ECO:0000313" key="9">
    <source>
        <dbReference type="Proteomes" id="UP000559256"/>
    </source>
</evidence>
<gene>
    <name evidence="8" type="ORF">D9758_000914</name>
</gene>
<dbReference type="InterPro" id="IPR023509">
    <property type="entry name" value="DTD-like_sf"/>
</dbReference>
<evidence type="ECO:0000313" key="8">
    <source>
        <dbReference type="EMBL" id="KAF5373535.1"/>
    </source>
</evidence>
<dbReference type="InterPro" id="IPR003732">
    <property type="entry name" value="Daa-tRNA_deacyls_DTD"/>
</dbReference>
<comment type="caution">
    <text evidence="8">The sequence shown here is derived from an EMBL/GenBank/DDBJ whole genome shotgun (WGS) entry which is preliminary data.</text>
</comment>
<dbReference type="Proteomes" id="UP000559256">
    <property type="component" value="Unassembled WGS sequence"/>
</dbReference>
<evidence type="ECO:0000256" key="3">
    <source>
        <dbReference type="ARBA" id="ARBA00020007"/>
    </source>
</evidence>
<name>A0A8H5LXD3_9AGAR</name>
<dbReference type="SUPFAM" id="SSF69500">
    <property type="entry name" value="DTD-like"/>
    <property type="match status" value="1"/>
</dbReference>
<dbReference type="AlphaFoldDB" id="A0A8H5LXD3"/>